<protein>
    <recommendedName>
        <fullName evidence="1">SEC7 domain-containing protein</fullName>
    </recommendedName>
</protein>
<dbReference type="EMBL" id="DS473365">
    <property type="protein sequence ID" value="EDO27360.1"/>
    <property type="molecule type" value="Genomic_DNA"/>
</dbReference>
<reference evidence="2 3" key="1">
    <citation type="journal article" date="2007" name="Science">
        <title>Sea anemone genome reveals ancestral eumetazoan gene repertoire and genomic organization.</title>
        <authorList>
            <person name="Putnam N.H."/>
            <person name="Srivastava M."/>
            <person name="Hellsten U."/>
            <person name="Dirks B."/>
            <person name="Chapman J."/>
            <person name="Salamov A."/>
            <person name="Terry A."/>
            <person name="Shapiro H."/>
            <person name="Lindquist E."/>
            <person name="Kapitonov V.V."/>
            <person name="Jurka J."/>
            <person name="Genikhovich G."/>
            <person name="Grigoriev I.V."/>
            <person name="Lucas S.M."/>
            <person name="Steele R.E."/>
            <person name="Finnerty J.R."/>
            <person name="Technau U."/>
            <person name="Martindale M.Q."/>
            <person name="Rokhsar D.S."/>
        </authorList>
    </citation>
    <scope>NUCLEOTIDE SEQUENCE [LARGE SCALE GENOMIC DNA]</scope>
    <source>
        <strain evidence="3">CH2 X CH6</strain>
    </source>
</reference>
<dbReference type="STRING" id="45351.A7T9G5"/>
<dbReference type="CDD" id="cd00171">
    <property type="entry name" value="Sec7"/>
    <property type="match status" value="1"/>
</dbReference>
<dbReference type="Pfam" id="PF01369">
    <property type="entry name" value="Sec7"/>
    <property type="match status" value="1"/>
</dbReference>
<dbReference type="GO" id="GO:0016192">
    <property type="term" value="P:vesicle-mediated transport"/>
    <property type="evidence" value="ECO:0007669"/>
    <property type="project" value="UniProtKB-ARBA"/>
</dbReference>
<dbReference type="GO" id="GO:0005737">
    <property type="term" value="C:cytoplasm"/>
    <property type="evidence" value="ECO:0007669"/>
    <property type="project" value="UniProtKB-ARBA"/>
</dbReference>
<dbReference type="PANTHER" id="PTHR10663:SF388">
    <property type="entry name" value="GOLGI-SPECIFIC BREFELDIN A-RESISTANCE GUANINE NUCLEOTIDE EXCHANGE FACTOR 1"/>
    <property type="match status" value="1"/>
</dbReference>
<dbReference type="GO" id="GO:0012505">
    <property type="term" value="C:endomembrane system"/>
    <property type="evidence" value="ECO:0007669"/>
    <property type="project" value="UniProtKB-ARBA"/>
</dbReference>
<accession>A7T9G5</accession>
<dbReference type="PROSITE" id="PS50190">
    <property type="entry name" value="SEC7"/>
    <property type="match status" value="1"/>
</dbReference>
<evidence type="ECO:0000313" key="3">
    <source>
        <dbReference type="Proteomes" id="UP000001593"/>
    </source>
</evidence>
<dbReference type="PANTHER" id="PTHR10663">
    <property type="entry name" value="GUANYL-NUCLEOTIDE EXCHANGE FACTOR"/>
    <property type="match status" value="1"/>
</dbReference>
<dbReference type="eggNOG" id="KOG0928">
    <property type="taxonomic scope" value="Eukaryota"/>
</dbReference>
<dbReference type="GO" id="GO:0005085">
    <property type="term" value="F:guanyl-nucleotide exchange factor activity"/>
    <property type="evidence" value="ECO:0007669"/>
    <property type="project" value="InterPro"/>
</dbReference>
<sequence>LLQAGSEHFNNKPKKGIEFLQEHGLLHTPLDPEEMARLLRENPRLDKKTIGEYIGKKDNSKVLDAFVRSFEFHDLRVDEGLRQFLESFRLPGESPVIEHIMEFFSEVFFVLLKRSLTPEGKYVSAVGSSFDQDLFCIIWGPTVAALSYVYDNGVEKSVVQKAITGFRKCSLISAHYSLSDVFDNLVISLCKFTTLLAPPETALEVPYRIERRLSIKALF</sequence>
<proteinExistence type="predicted"/>
<gene>
    <name evidence="2" type="ORF">NEMVEDRAFT_v1g224157</name>
</gene>
<dbReference type="AlphaFoldDB" id="A7T9G5"/>
<name>A7T9G5_NEMVE</name>
<organism evidence="2 3">
    <name type="scientific">Nematostella vectensis</name>
    <name type="common">Starlet sea anemone</name>
    <dbReference type="NCBI Taxonomy" id="45351"/>
    <lineage>
        <taxon>Eukaryota</taxon>
        <taxon>Metazoa</taxon>
        <taxon>Cnidaria</taxon>
        <taxon>Anthozoa</taxon>
        <taxon>Hexacorallia</taxon>
        <taxon>Actiniaria</taxon>
        <taxon>Edwardsiidae</taxon>
        <taxon>Nematostella</taxon>
    </lineage>
</organism>
<dbReference type="HOGENOM" id="CLU_1262898_0_0_1"/>
<feature type="domain" description="SEC7" evidence="1">
    <location>
        <begin position="1"/>
        <end position="212"/>
    </location>
</feature>
<dbReference type="SUPFAM" id="SSF48425">
    <property type="entry name" value="Sec7 domain"/>
    <property type="match status" value="1"/>
</dbReference>
<dbReference type="InterPro" id="IPR023394">
    <property type="entry name" value="Sec7_C_sf"/>
</dbReference>
<dbReference type="PhylomeDB" id="A7T9G5"/>
<dbReference type="InterPro" id="IPR035999">
    <property type="entry name" value="Sec7_dom_sf"/>
</dbReference>
<dbReference type="GO" id="GO:0032012">
    <property type="term" value="P:regulation of ARF protein signal transduction"/>
    <property type="evidence" value="ECO:0007669"/>
    <property type="project" value="InterPro"/>
</dbReference>
<dbReference type="Gene3D" id="1.10.1000.11">
    <property type="entry name" value="Arf Nucleotide-binding Site Opener,domain 2"/>
    <property type="match status" value="1"/>
</dbReference>
<evidence type="ECO:0000313" key="2">
    <source>
        <dbReference type="EMBL" id="EDO27360.1"/>
    </source>
</evidence>
<dbReference type="InParanoid" id="A7T9G5"/>
<feature type="non-terminal residue" evidence="2">
    <location>
        <position position="1"/>
    </location>
</feature>
<dbReference type="Gene3D" id="1.10.220.20">
    <property type="match status" value="1"/>
</dbReference>
<evidence type="ECO:0000259" key="1">
    <source>
        <dbReference type="PROSITE" id="PS50190"/>
    </source>
</evidence>
<dbReference type="Proteomes" id="UP000001593">
    <property type="component" value="Unassembled WGS sequence"/>
</dbReference>
<keyword evidence="3" id="KW-1185">Reference proteome</keyword>
<dbReference type="SMART" id="SM00222">
    <property type="entry name" value="Sec7"/>
    <property type="match status" value="1"/>
</dbReference>
<dbReference type="InterPro" id="IPR000904">
    <property type="entry name" value="Sec7_dom"/>
</dbReference>